<keyword evidence="2" id="KW-0812">Transmembrane</keyword>
<evidence type="ECO:0000313" key="3">
    <source>
        <dbReference type="EMBL" id="OHA02890.1"/>
    </source>
</evidence>
<dbReference type="STRING" id="1802274.A3J58_02320"/>
<dbReference type="NCBIfam" id="TIGR02532">
    <property type="entry name" value="IV_pilin_GFxxxE"/>
    <property type="match status" value="1"/>
</dbReference>
<evidence type="ECO:0000256" key="1">
    <source>
        <dbReference type="ARBA" id="ARBA00022481"/>
    </source>
</evidence>
<dbReference type="InterPro" id="IPR012902">
    <property type="entry name" value="N_methyl_site"/>
</dbReference>
<accession>A0A1G2KTX3</accession>
<dbReference type="Gene3D" id="3.30.700.10">
    <property type="entry name" value="Glycoprotein, Type 4 Pilin"/>
    <property type="match status" value="1"/>
</dbReference>
<evidence type="ECO:0008006" key="5">
    <source>
        <dbReference type="Google" id="ProtNLM"/>
    </source>
</evidence>
<dbReference type="SUPFAM" id="SSF54523">
    <property type="entry name" value="Pili subunits"/>
    <property type="match status" value="1"/>
</dbReference>
<dbReference type="PROSITE" id="PS00409">
    <property type="entry name" value="PROKAR_NTER_METHYL"/>
    <property type="match status" value="1"/>
</dbReference>
<evidence type="ECO:0000313" key="4">
    <source>
        <dbReference type="Proteomes" id="UP000178510"/>
    </source>
</evidence>
<keyword evidence="2" id="KW-0472">Membrane</keyword>
<proteinExistence type="predicted"/>
<name>A0A1G2KTX3_9BACT</name>
<dbReference type="InterPro" id="IPR000983">
    <property type="entry name" value="Bac_GSPG_pilin"/>
</dbReference>
<dbReference type="AlphaFoldDB" id="A0A1G2KTX3"/>
<keyword evidence="2" id="KW-1133">Transmembrane helix</keyword>
<sequence>MRRGTKGGFTLIELLVVIAIIGVLASIVLASLNTARRKSRDARRITDIKQIQLALELYYDAQTPTPGYPPATLFSAGNCNATTLAYGLQALAPNYIPQVPRDPNRTGTALCYRYATPSAAGVQQAYHLAAQLEDSANAAFTGDRDCESSVAGCGTAAYTGGFDGGLTIPDTTGLLYDVTP</sequence>
<comment type="caution">
    <text evidence="3">The sequence shown here is derived from an EMBL/GenBank/DDBJ whole genome shotgun (WGS) entry which is preliminary data.</text>
</comment>
<dbReference type="GO" id="GO:0015628">
    <property type="term" value="P:protein secretion by the type II secretion system"/>
    <property type="evidence" value="ECO:0007669"/>
    <property type="project" value="InterPro"/>
</dbReference>
<organism evidence="3 4">
    <name type="scientific">Candidatus Sungbacteria bacterium RIFCSPHIGHO2_02_FULL_52_23</name>
    <dbReference type="NCBI Taxonomy" id="1802274"/>
    <lineage>
        <taxon>Bacteria</taxon>
        <taxon>Candidatus Sungiibacteriota</taxon>
    </lineage>
</organism>
<dbReference type="PRINTS" id="PR00813">
    <property type="entry name" value="BCTERIALGSPG"/>
</dbReference>
<protein>
    <recommendedName>
        <fullName evidence="5">Type II secretion system protein GspG C-terminal domain-containing protein</fullName>
    </recommendedName>
</protein>
<gene>
    <name evidence="3" type="ORF">A3J58_02320</name>
</gene>
<dbReference type="PANTHER" id="PTHR30093">
    <property type="entry name" value="GENERAL SECRETION PATHWAY PROTEIN G"/>
    <property type="match status" value="1"/>
</dbReference>
<feature type="transmembrane region" description="Helical" evidence="2">
    <location>
        <begin position="12"/>
        <end position="35"/>
    </location>
</feature>
<dbReference type="Proteomes" id="UP000178510">
    <property type="component" value="Unassembled WGS sequence"/>
</dbReference>
<dbReference type="GO" id="GO:0015627">
    <property type="term" value="C:type II protein secretion system complex"/>
    <property type="evidence" value="ECO:0007669"/>
    <property type="project" value="InterPro"/>
</dbReference>
<evidence type="ECO:0000256" key="2">
    <source>
        <dbReference type="SAM" id="Phobius"/>
    </source>
</evidence>
<reference evidence="3 4" key="1">
    <citation type="journal article" date="2016" name="Nat. Commun.">
        <title>Thousands of microbial genomes shed light on interconnected biogeochemical processes in an aquifer system.</title>
        <authorList>
            <person name="Anantharaman K."/>
            <person name="Brown C.T."/>
            <person name="Hug L.A."/>
            <person name="Sharon I."/>
            <person name="Castelle C.J."/>
            <person name="Probst A.J."/>
            <person name="Thomas B.C."/>
            <person name="Singh A."/>
            <person name="Wilkins M.J."/>
            <person name="Karaoz U."/>
            <person name="Brodie E.L."/>
            <person name="Williams K.H."/>
            <person name="Hubbard S.S."/>
            <person name="Banfield J.F."/>
        </authorList>
    </citation>
    <scope>NUCLEOTIDE SEQUENCE [LARGE SCALE GENOMIC DNA]</scope>
</reference>
<dbReference type="InterPro" id="IPR045584">
    <property type="entry name" value="Pilin-like"/>
</dbReference>
<dbReference type="Pfam" id="PF07963">
    <property type="entry name" value="N_methyl"/>
    <property type="match status" value="1"/>
</dbReference>
<dbReference type="EMBL" id="MHQM01000036">
    <property type="protein sequence ID" value="OHA02890.1"/>
    <property type="molecule type" value="Genomic_DNA"/>
</dbReference>
<keyword evidence="1" id="KW-0488">Methylation</keyword>